<evidence type="ECO:0000256" key="7">
    <source>
        <dbReference type="SAM" id="MobiDB-lite"/>
    </source>
</evidence>
<keyword evidence="3 6" id="KW-0815">Transposition</keyword>
<feature type="region of interest" description="Disordered" evidence="7">
    <location>
        <begin position="47"/>
        <end position="78"/>
    </location>
</feature>
<gene>
    <name evidence="8" type="ORF">KSB_45350</name>
</gene>
<comment type="caution">
    <text evidence="8">The sequence shown here is derived from an EMBL/GenBank/DDBJ whole genome shotgun (WGS) entry which is preliminary data.</text>
</comment>
<keyword evidence="9" id="KW-1185">Reference proteome</keyword>
<evidence type="ECO:0000256" key="6">
    <source>
        <dbReference type="RuleBase" id="RU365089"/>
    </source>
</evidence>
<evidence type="ECO:0000256" key="2">
    <source>
        <dbReference type="ARBA" id="ARBA00010961"/>
    </source>
</evidence>
<comment type="function">
    <text evidence="1 6">Required for the transposition of the insertion element.</text>
</comment>
<dbReference type="NCBIfam" id="NF033543">
    <property type="entry name" value="transpos_IS256"/>
    <property type="match status" value="1"/>
</dbReference>
<sequence>MTIRRELIDELLKECGDPKEILAEGGLLKQLTKALIERCLETEMEEHLGYPKHTKRSESPGNTRNGSSRKTLKGSQGEITVAVPRDREASFEPVLVPKHQMRLEGFEDKILALYARGMTTRDIQAQIQELYGVEISPTFVSNVTEAVMEEVRQWQNRPLEQVYPIVYVDCLVVKVRENQRIINRALYLALGVDMEGQKELLGMWLGHNEGAKFWLSVFTELHNRGLKDIFIACVDGLTGLPEAIETLYPRTRVQLCMVHMVRNSLKYVSYKHRKEVAADLKLIYSAATESEAQVYLDLFAEKWDRQYPSISKLWAMHWSHVIPLFAFPEDIRKVIYTTNAIESVNMSLRVRFVCSKTVKTGEEQHRIYIRLTTDSSMMGVIPIPPGEKRNSILPSVATGHQSEKREEMGLSYKLDATNIPSKLLWLA</sequence>
<keyword evidence="4 6" id="KW-0238">DNA-binding</keyword>
<dbReference type="Proteomes" id="UP000654345">
    <property type="component" value="Unassembled WGS sequence"/>
</dbReference>
<dbReference type="PANTHER" id="PTHR33217">
    <property type="entry name" value="TRANSPOSASE FOR INSERTION SEQUENCE ELEMENT IS1081"/>
    <property type="match status" value="1"/>
</dbReference>
<comment type="similarity">
    <text evidence="2 6">Belongs to the transposase mutator family.</text>
</comment>
<evidence type="ECO:0000256" key="1">
    <source>
        <dbReference type="ARBA" id="ARBA00002190"/>
    </source>
</evidence>
<proteinExistence type="inferred from homology"/>
<evidence type="ECO:0000313" key="9">
    <source>
        <dbReference type="Proteomes" id="UP000654345"/>
    </source>
</evidence>
<dbReference type="Pfam" id="PF00872">
    <property type="entry name" value="Transposase_mut"/>
    <property type="match status" value="1"/>
</dbReference>
<feature type="compositionally biased region" description="Polar residues" evidence="7">
    <location>
        <begin position="59"/>
        <end position="78"/>
    </location>
</feature>
<name>A0ABQ3UUF5_9CHLR</name>
<protein>
    <recommendedName>
        <fullName evidence="6">Mutator family transposase</fullName>
    </recommendedName>
</protein>
<reference evidence="8 9" key="1">
    <citation type="journal article" date="2021" name="Int. J. Syst. Evol. Microbiol.">
        <title>Reticulibacter mediterranei gen. nov., sp. nov., within the new family Reticulibacteraceae fam. nov., and Ktedonospora formicarum gen. nov., sp. nov., Ktedonobacter robiniae sp. nov., Dictyobacter formicarum sp. nov. and Dictyobacter arantiisoli sp. nov., belonging to the class Ktedonobacteria.</title>
        <authorList>
            <person name="Yabe S."/>
            <person name="Zheng Y."/>
            <person name="Wang C.M."/>
            <person name="Sakai Y."/>
            <person name="Abe K."/>
            <person name="Yokota A."/>
            <person name="Donadio S."/>
            <person name="Cavaletti L."/>
            <person name="Monciardini P."/>
        </authorList>
    </citation>
    <scope>NUCLEOTIDE SEQUENCE [LARGE SCALE GENOMIC DNA]</scope>
    <source>
        <strain evidence="8 9">SOSP1-30</strain>
    </source>
</reference>
<keyword evidence="6" id="KW-0814">Transposable element</keyword>
<dbReference type="InterPro" id="IPR001207">
    <property type="entry name" value="Transposase_mutator"/>
</dbReference>
<evidence type="ECO:0000256" key="5">
    <source>
        <dbReference type="ARBA" id="ARBA00023172"/>
    </source>
</evidence>
<evidence type="ECO:0000256" key="4">
    <source>
        <dbReference type="ARBA" id="ARBA00023125"/>
    </source>
</evidence>
<dbReference type="EMBL" id="BNJG01000002">
    <property type="protein sequence ID" value="GHO56060.1"/>
    <property type="molecule type" value="Genomic_DNA"/>
</dbReference>
<keyword evidence="5 6" id="KW-0233">DNA recombination</keyword>
<organism evidence="8 9">
    <name type="scientific">Ktedonobacter robiniae</name>
    <dbReference type="NCBI Taxonomy" id="2778365"/>
    <lineage>
        <taxon>Bacteria</taxon>
        <taxon>Bacillati</taxon>
        <taxon>Chloroflexota</taxon>
        <taxon>Ktedonobacteria</taxon>
        <taxon>Ktedonobacterales</taxon>
        <taxon>Ktedonobacteraceae</taxon>
        <taxon>Ktedonobacter</taxon>
    </lineage>
</organism>
<dbReference type="PANTHER" id="PTHR33217:SF5">
    <property type="entry name" value="MUTATOR FAMILY TRANSPOSASE"/>
    <property type="match status" value="1"/>
</dbReference>
<evidence type="ECO:0000313" key="8">
    <source>
        <dbReference type="EMBL" id="GHO56060.1"/>
    </source>
</evidence>
<accession>A0ABQ3UUF5</accession>
<evidence type="ECO:0000256" key="3">
    <source>
        <dbReference type="ARBA" id="ARBA00022578"/>
    </source>
</evidence>